<dbReference type="Proteomes" id="UP000260425">
    <property type="component" value="Segment"/>
</dbReference>
<evidence type="ECO:0000313" key="1">
    <source>
        <dbReference type="EMBL" id="AXH71250.1"/>
    </source>
</evidence>
<keyword evidence="2" id="KW-1185">Reference proteome</keyword>
<dbReference type="EMBL" id="MH606185">
    <property type="protein sequence ID" value="AXH71250.1"/>
    <property type="molecule type" value="Genomic_DNA"/>
</dbReference>
<reference evidence="1 2" key="1">
    <citation type="submission" date="2018-07" db="EMBL/GenBank/DDBJ databases">
        <title>Complete nucleotide sequence of Bacillus phage BSP38.</title>
        <authorList>
            <person name="Ghosh K."/>
            <person name="Kim K.-P."/>
        </authorList>
    </citation>
    <scope>NUCLEOTIDE SEQUENCE [LARGE SCALE GENOMIC DNA]</scope>
</reference>
<evidence type="ECO:0000313" key="2">
    <source>
        <dbReference type="Proteomes" id="UP000260425"/>
    </source>
</evidence>
<gene>
    <name evidence="1" type="ORF">BSP38_208</name>
</gene>
<protein>
    <submittedName>
        <fullName evidence="1">Uncharacterized protein</fullName>
    </submittedName>
</protein>
<sequence length="43" mass="5035">MVTVKDVIAELEEQIKYTEKGDGYQEQLSEAIRILRDHEGKRD</sequence>
<name>A0A345MK68_BPBSP</name>
<accession>A0A345MK68</accession>
<proteinExistence type="predicted"/>
<organismHost>
    <name type="scientific">Bacillus subtilis</name>
    <dbReference type="NCBI Taxonomy" id="1423"/>
</organismHost>
<organism evidence="1 2">
    <name type="scientific">Bacillus phage BSP38</name>
    <dbReference type="NCBI Taxonomy" id="2283013"/>
    <lineage>
        <taxon>Viruses</taxon>
        <taxon>Duplodnaviria</taxon>
        <taxon>Heunggongvirae</taxon>
        <taxon>Uroviricota</taxon>
        <taxon>Caudoviricetes</taxon>
        <taxon>Herelleviridae</taxon>
        <taxon>Bastillevirinae</taxon>
        <taxon>Jeonjuvirus</taxon>
        <taxon>Jeonjuvirus BSP38</taxon>
    </lineage>
</organism>